<feature type="compositionally biased region" description="Basic residues" evidence="1">
    <location>
        <begin position="19"/>
        <end position="34"/>
    </location>
</feature>
<sequence>WRRAGSGLAAAPGPDQTRPAHRRGLLVPSRHRPQRLSADGGHGPRQAGPCRHPGHGRRCAAGSRGDPQRALRAECAVPRDTITGRRHHAPISQRGAYRGRYKHKRRTWQGDLQARSAHDSRGKS</sequence>
<evidence type="ECO:0000256" key="1">
    <source>
        <dbReference type="SAM" id="MobiDB-lite"/>
    </source>
</evidence>
<feature type="region of interest" description="Disordered" evidence="1">
    <location>
        <begin position="83"/>
        <end position="124"/>
    </location>
</feature>
<gene>
    <name evidence="2" type="ORF">BN1723_020093</name>
</gene>
<dbReference type="Proteomes" id="UP000045706">
    <property type="component" value="Unassembled WGS sequence"/>
</dbReference>
<evidence type="ECO:0000313" key="3">
    <source>
        <dbReference type="Proteomes" id="UP000045706"/>
    </source>
</evidence>
<proteinExistence type="predicted"/>
<feature type="region of interest" description="Disordered" evidence="1">
    <location>
        <begin position="1"/>
        <end position="70"/>
    </location>
</feature>
<accession>A0A0G4NJP5</accession>
<name>A0A0G4NJP5_VERLO</name>
<feature type="non-terminal residue" evidence="2">
    <location>
        <position position="124"/>
    </location>
</feature>
<dbReference type="EMBL" id="CVQI01035920">
    <property type="protein sequence ID" value="CRK46655.1"/>
    <property type="molecule type" value="Genomic_DNA"/>
</dbReference>
<organism evidence="2 3">
    <name type="scientific">Verticillium longisporum</name>
    <name type="common">Verticillium dahliae var. longisporum</name>
    <dbReference type="NCBI Taxonomy" id="100787"/>
    <lineage>
        <taxon>Eukaryota</taxon>
        <taxon>Fungi</taxon>
        <taxon>Dikarya</taxon>
        <taxon>Ascomycota</taxon>
        <taxon>Pezizomycotina</taxon>
        <taxon>Sordariomycetes</taxon>
        <taxon>Hypocreomycetidae</taxon>
        <taxon>Glomerellales</taxon>
        <taxon>Plectosphaerellaceae</taxon>
        <taxon>Verticillium</taxon>
    </lineage>
</organism>
<dbReference type="AlphaFoldDB" id="A0A0G4NJP5"/>
<feature type="compositionally biased region" description="Basic residues" evidence="1">
    <location>
        <begin position="97"/>
        <end position="107"/>
    </location>
</feature>
<feature type="non-terminal residue" evidence="2">
    <location>
        <position position="1"/>
    </location>
</feature>
<evidence type="ECO:0000313" key="2">
    <source>
        <dbReference type="EMBL" id="CRK46655.1"/>
    </source>
</evidence>
<protein>
    <submittedName>
        <fullName evidence="2">Uncharacterized protein</fullName>
    </submittedName>
</protein>
<reference evidence="3" key="1">
    <citation type="submission" date="2015-05" db="EMBL/GenBank/DDBJ databases">
        <authorList>
            <person name="Fogelqvist Johan"/>
        </authorList>
    </citation>
    <scope>NUCLEOTIDE SEQUENCE [LARGE SCALE GENOMIC DNA]</scope>
</reference>